<dbReference type="Gene3D" id="4.10.60.10">
    <property type="entry name" value="Zinc finger, CCHC-type"/>
    <property type="match status" value="1"/>
</dbReference>
<keyword evidence="4" id="KW-0808">Transferase</keyword>
<dbReference type="Gene3D" id="3.30.70.270">
    <property type="match status" value="1"/>
</dbReference>
<feature type="domain" description="CCHC-type" evidence="3">
    <location>
        <begin position="733"/>
        <end position="748"/>
    </location>
</feature>
<dbReference type="Gene3D" id="3.10.10.10">
    <property type="entry name" value="HIV Type 1 Reverse Transcriptase, subunit A, domain 1"/>
    <property type="match status" value="2"/>
</dbReference>
<feature type="compositionally biased region" description="Low complexity" evidence="2">
    <location>
        <begin position="370"/>
        <end position="382"/>
    </location>
</feature>
<dbReference type="GO" id="GO:0008270">
    <property type="term" value="F:zinc ion binding"/>
    <property type="evidence" value="ECO:0007669"/>
    <property type="project" value="UniProtKB-KW"/>
</dbReference>
<proteinExistence type="predicted"/>
<dbReference type="InterPro" id="IPR036397">
    <property type="entry name" value="RNaseH_sf"/>
</dbReference>
<feature type="region of interest" description="Disordered" evidence="2">
    <location>
        <begin position="352"/>
        <end position="387"/>
    </location>
</feature>
<dbReference type="Pfam" id="PF08284">
    <property type="entry name" value="RVP_2"/>
    <property type="match status" value="1"/>
</dbReference>
<keyword evidence="4" id="KW-0695">RNA-directed DNA polymerase</keyword>
<dbReference type="InterPro" id="IPR001878">
    <property type="entry name" value="Znf_CCHC"/>
</dbReference>
<dbReference type="SUPFAM" id="SSF57756">
    <property type="entry name" value="Retrovirus zinc finger-like domains"/>
    <property type="match status" value="1"/>
</dbReference>
<dbReference type="SUPFAM" id="SSF53098">
    <property type="entry name" value="Ribonuclease H-like"/>
    <property type="match status" value="1"/>
</dbReference>
<keyword evidence="1" id="KW-0479">Metal-binding</keyword>
<dbReference type="SMART" id="SM00343">
    <property type="entry name" value="ZnF_C2HC"/>
    <property type="match status" value="1"/>
</dbReference>
<dbReference type="GO" id="GO:0003964">
    <property type="term" value="F:RNA-directed DNA polymerase activity"/>
    <property type="evidence" value="ECO:0007669"/>
    <property type="project" value="UniProtKB-KW"/>
</dbReference>
<keyword evidence="1" id="KW-0862">Zinc</keyword>
<dbReference type="PANTHER" id="PTHR37984:SF5">
    <property type="entry name" value="PROTEIN NYNRIN-LIKE"/>
    <property type="match status" value="1"/>
</dbReference>
<evidence type="ECO:0000256" key="2">
    <source>
        <dbReference type="SAM" id="MobiDB-lite"/>
    </source>
</evidence>
<dbReference type="Pfam" id="PF00098">
    <property type="entry name" value="zf-CCHC"/>
    <property type="match status" value="1"/>
</dbReference>
<dbReference type="InterPro" id="IPR012337">
    <property type="entry name" value="RNaseH-like_sf"/>
</dbReference>
<dbReference type="PANTHER" id="PTHR37984">
    <property type="entry name" value="PROTEIN CBG26694"/>
    <property type="match status" value="1"/>
</dbReference>
<keyword evidence="4" id="KW-0548">Nucleotidyltransferase</keyword>
<organism evidence="4">
    <name type="scientific">Tanacetum cinerariifolium</name>
    <name type="common">Dalmatian daisy</name>
    <name type="synonym">Chrysanthemum cinerariifolium</name>
    <dbReference type="NCBI Taxonomy" id="118510"/>
    <lineage>
        <taxon>Eukaryota</taxon>
        <taxon>Viridiplantae</taxon>
        <taxon>Streptophyta</taxon>
        <taxon>Embryophyta</taxon>
        <taxon>Tracheophyta</taxon>
        <taxon>Spermatophyta</taxon>
        <taxon>Magnoliopsida</taxon>
        <taxon>eudicotyledons</taxon>
        <taxon>Gunneridae</taxon>
        <taxon>Pentapetalae</taxon>
        <taxon>asterids</taxon>
        <taxon>campanulids</taxon>
        <taxon>Asterales</taxon>
        <taxon>Asteraceae</taxon>
        <taxon>Asteroideae</taxon>
        <taxon>Anthemideae</taxon>
        <taxon>Anthemidinae</taxon>
        <taxon>Tanacetum</taxon>
    </lineage>
</organism>
<name>A0A6L2JPD6_TANCI</name>
<sequence length="1268" mass="144067">MEEYIRLEEEKARRHENDNEKVNMPSFSSPEPTVSCFDDLDFFKDFENEFPAIVYNDALTSKSDFLTEPTLCPQRIDEFDLKDETPVSEHDEEEQNVLYFNDLFPFNIVYPDDLKLDKDNDDNEIDIIQSSRGNENTQRTLFGGVTDWYPEPRESVGTPSGRVLWFGRIPTTVPATTPIVTLLITHIDTTLTPTKIPTISPITSPYPDYIPASPDYLPAFDTKPDPSEDPTSDHIPPLPATSPFLSSTDDSLESDSPDTPPSPNHKYHPLRIHYIVRFYLHHLVFVVDELPFFHPDNLFLMVDHTATILMDHFTSDDSSRDSPSDSLSETSSNSSLDALSILSIPHSFTAITERPSHSSSAVPSRKRSQSPTTSVPLSSPTPGALLLETGLGVDNDVEGSDESHSEPDIDLKIQADINECIAYVDALRAERIDVKVVVKTAAREEVETSARSTVIVSDDRVTHPVVPDDIPKPIQEGAVEVTYETLGDLGAIISKSFSELEQDNTRLRGILDVASQRVADFSIESCVTMPNTRSGVTMTREGINEQIKRRVAEALEAHDAAKNLEPLAEGRDEQENVNGNDNRNGHGNGNGNGVIGLTRWFEKMETVFHISNCPQKYQVKMVLNKEDKVKRFIGGLPDNIQGNVIADVPTRLQDTIRITNNLMDQKLKGHARSAKNKIRFNNNPRDNRGQQPGPCTVRCRNYKRIIHMTRDYMVDVAPTPQRALVGNQPGVVCYECGRPGHFRKDCPKLRNQNQLGSFDVIMGMDWLAKYHTVIVCDEKIIRISYGDEADDKSKEMLLEDVPIIREFLEVFLKDLPGLPPARQVEFQIDLVPGAAPVARALYRLAPAKMQELSTQLQELSDKGFIRSRSRVYSKIDLRSGYHQLRVREKDIPKTVFRTRYGHCEFQMMPFGLTNAPASKKEHEGHLKLTLTLLKEEELYAKFLKCDFWISKGQFLSHVIDSEGIHVDPAKIDSVCLKDVETLSVRYKVHRSQELATYSGSEGVEYEITTMVKILSAQLKAKKEENFITKDLHEIATYVNKCLTCTKVKVEYQKPSSLLVQLEIPQWKWENITMDFITKLPKMAIGEDTIWVIIDRLTKSAHFLPMREDDTLEKFTRQYLKEVVSRHRVPVSIISDHDGKFTSHFWSIKAAPFEALYGYKCRSPICLAEVKDSQLTGLEIIYETTEKIVQIKSCIQAVHDRQKSYDDKCLSDETLDILLDEIQIHDKLQFIEEPVEIMDREVKRLKQSHIQIVKVCWNSKRSLEFTWER</sequence>
<protein>
    <submittedName>
        <fullName evidence="4">Reverse transcriptase domain-containing protein</fullName>
    </submittedName>
</protein>
<dbReference type="InterPro" id="IPR050951">
    <property type="entry name" value="Retrovirus_Pol_polyprotein"/>
</dbReference>
<keyword evidence="1" id="KW-0863">Zinc-finger</keyword>
<dbReference type="EMBL" id="BKCJ010000938">
    <property type="protein sequence ID" value="GEU37514.1"/>
    <property type="molecule type" value="Genomic_DNA"/>
</dbReference>
<comment type="caution">
    <text evidence="4">The sequence shown here is derived from an EMBL/GenBank/DDBJ whole genome shotgun (WGS) entry which is preliminary data.</text>
</comment>
<accession>A0A6L2JPD6</accession>
<feature type="compositionally biased region" description="Basic and acidic residues" evidence="2">
    <location>
        <begin position="1"/>
        <end position="21"/>
    </location>
</feature>
<dbReference type="InterPro" id="IPR043502">
    <property type="entry name" value="DNA/RNA_pol_sf"/>
</dbReference>
<evidence type="ECO:0000259" key="3">
    <source>
        <dbReference type="PROSITE" id="PS50158"/>
    </source>
</evidence>
<feature type="region of interest" description="Disordered" evidence="2">
    <location>
        <begin position="217"/>
        <end position="266"/>
    </location>
</feature>
<dbReference type="Gene3D" id="3.30.420.10">
    <property type="entry name" value="Ribonuclease H-like superfamily/Ribonuclease H"/>
    <property type="match status" value="1"/>
</dbReference>
<feature type="region of interest" description="Disordered" evidence="2">
    <location>
        <begin position="1"/>
        <end position="31"/>
    </location>
</feature>
<dbReference type="SUPFAM" id="SSF56672">
    <property type="entry name" value="DNA/RNA polymerases"/>
    <property type="match status" value="1"/>
</dbReference>
<dbReference type="AlphaFoldDB" id="A0A6L2JPD6"/>
<reference evidence="4" key="1">
    <citation type="journal article" date="2019" name="Sci. Rep.">
        <title>Draft genome of Tanacetum cinerariifolium, the natural source of mosquito coil.</title>
        <authorList>
            <person name="Yamashiro T."/>
            <person name="Shiraishi A."/>
            <person name="Satake H."/>
            <person name="Nakayama K."/>
        </authorList>
    </citation>
    <scope>NUCLEOTIDE SEQUENCE</scope>
</reference>
<dbReference type="InterPro" id="IPR036875">
    <property type="entry name" value="Znf_CCHC_sf"/>
</dbReference>
<dbReference type="InterPro" id="IPR043128">
    <property type="entry name" value="Rev_trsase/Diguanyl_cyclase"/>
</dbReference>
<gene>
    <name evidence="4" type="ORF">Tci_009492</name>
</gene>
<evidence type="ECO:0000256" key="1">
    <source>
        <dbReference type="PROSITE-ProRule" id="PRU00047"/>
    </source>
</evidence>
<feature type="region of interest" description="Disordered" evidence="2">
    <location>
        <begin position="566"/>
        <end position="590"/>
    </location>
</feature>
<dbReference type="PROSITE" id="PS50158">
    <property type="entry name" value="ZF_CCHC"/>
    <property type="match status" value="1"/>
</dbReference>
<evidence type="ECO:0000313" key="4">
    <source>
        <dbReference type="EMBL" id="GEU37514.1"/>
    </source>
</evidence>
<dbReference type="GO" id="GO:0003676">
    <property type="term" value="F:nucleic acid binding"/>
    <property type="evidence" value="ECO:0007669"/>
    <property type="project" value="InterPro"/>
</dbReference>